<evidence type="ECO:0000256" key="7">
    <source>
        <dbReference type="ARBA" id="ARBA00022801"/>
    </source>
</evidence>
<evidence type="ECO:0000256" key="8">
    <source>
        <dbReference type="PIRNR" id="PIRNR006431"/>
    </source>
</evidence>
<dbReference type="InterPro" id="IPR029058">
    <property type="entry name" value="AB_hydrolase_fold"/>
</dbReference>
<sequence length="318" mass="35850">MPHKHSDPWDKGHLQVSDIHQIYYEQYGKADGKPVVFLHGGPGGCTSPQNTAFFDPNVYRVVLFDQRGAGKSTPAAELRENTSQLLVADIEALRKHCKVERWFMVFGGSWGSTLALLYAQAHPERVQSLVLRGIFTIRKSEMDFSRGPDGVARVFPEHYDNYLNYLPPSARHDPLSAYYKLLTSEDYNTRLEAARVWNRWDLALGGLFLPEGDLLQGKSDVWLLQHSRLEAHYEINGGFIEEGHLLKPENLAKIAHLPCSIVQGRYDVCCPARTAWELHNGLPRSTLHMIPDAGHAASEPGTHRKLVEICDEFAKVDL</sequence>
<keyword evidence="6 8" id="KW-0645">Protease</keyword>
<keyword evidence="7 8" id="KW-0378">Hydrolase</keyword>
<dbReference type="InterPro" id="IPR000073">
    <property type="entry name" value="AB_hydrolase_1"/>
</dbReference>
<reference evidence="12" key="1">
    <citation type="journal article" date="2020" name="Stud. Mycol.">
        <title>101 Dothideomycetes genomes: a test case for predicting lifestyles and emergence of pathogens.</title>
        <authorList>
            <person name="Haridas S."/>
            <person name="Albert R."/>
            <person name="Binder M."/>
            <person name="Bloem J."/>
            <person name="Labutti K."/>
            <person name="Salamov A."/>
            <person name="Andreopoulos B."/>
            <person name="Baker S."/>
            <person name="Barry K."/>
            <person name="Bills G."/>
            <person name="Bluhm B."/>
            <person name="Cannon C."/>
            <person name="Castanera R."/>
            <person name="Culley D."/>
            <person name="Daum C."/>
            <person name="Ezra D."/>
            <person name="Gonzalez J."/>
            <person name="Henrissat B."/>
            <person name="Kuo A."/>
            <person name="Liang C."/>
            <person name="Lipzen A."/>
            <person name="Lutzoni F."/>
            <person name="Magnuson J."/>
            <person name="Mondo S."/>
            <person name="Nolan M."/>
            <person name="Ohm R."/>
            <person name="Pangilinan J."/>
            <person name="Park H.-J."/>
            <person name="Ramirez L."/>
            <person name="Alfaro M."/>
            <person name="Sun H."/>
            <person name="Tritt A."/>
            <person name="Yoshinaga Y."/>
            <person name="Zwiers L.-H."/>
            <person name="Turgeon B."/>
            <person name="Goodwin S."/>
            <person name="Spatafora J."/>
            <person name="Crous P."/>
            <person name="Grigoriev I."/>
        </authorList>
    </citation>
    <scope>NUCLEOTIDE SEQUENCE</scope>
    <source>
        <strain evidence="12">CBS 113389</strain>
    </source>
</reference>
<feature type="domain" description="AB hydrolase-1" evidence="11">
    <location>
        <begin position="33"/>
        <end position="299"/>
    </location>
</feature>
<evidence type="ECO:0000256" key="1">
    <source>
        <dbReference type="ARBA" id="ARBA00001585"/>
    </source>
</evidence>
<dbReference type="EMBL" id="MU001639">
    <property type="protein sequence ID" value="KAF2480369.1"/>
    <property type="molecule type" value="Genomic_DNA"/>
</dbReference>
<evidence type="ECO:0000256" key="5">
    <source>
        <dbReference type="ARBA" id="ARBA00022490"/>
    </source>
</evidence>
<dbReference type="GO" id="GO:0005737">
    <property type="term" value="C:cytoplasm"/>
    <property type="evidence" value="ECO:0007669"/>
    <property type="project" value="UniProtKB-SubCell"/>
</dbReference>
<dbReference type="RefSeq" id="XP_033586939.1">
    <property type="nucleotide sequence ID" value="XM_033732089.1"/>
</dbReference>
<dbReference type="Proteomes" id="UP000799767">
    <property type="component" value="Unassembled WGS sequence"/>
</dbReference>
<keyword evidence="4 8" id="KW-0031">Aminopeptidase</keyword>
<keyword evidence="5 8" id="KW-0963">Cytoplasm</keyword>
<evidence type="ECO:0000259" key="11">
    <source>
        <dbReference type="Pfam" id="PF00561"/>
    </source>
</evidence>
<evidence type="ECO:0000256" key="10">
    <source>
        <dbReference type="RuleBase" id="RU003421"/>
    </source>
</evidence>
<dbReference type="OrthoDB" id="10249433at2759"/>
<evidence type="ECO:0000313" key="13">
    <source>
        <dbReference type="Proteomes" id="UP000799767"/>
    </source>
</evidence>
<feature type="active site" description="Proton donor" evidence="9">
    <location>
        <position position="295"/>
    </location>
</feature>
<evidence type="ECO:0000313" key="12">
    <source>
        <dbReference type="EMBL" id="KAF2480369.1"/>
    </source>
</evidence>
<dbReference type="EC" id="3.4.11.5" evidence="8 10"/>
<proteinExistence type="inferred from homology"/>
<accession>A0A6A6PK30</accession>
<protein>
    <recommendedName>
        <fullName evidence="8 10">Proline iminopeptidase</fullName>
        <shortName evidence="8">PIP</shortName>
        <ecNumber evidence="8 10">3.4.11.5</ecNumber>
    </recommendedName>
    <alternativeName>
        <fullName evidence="8">Prolyl aminopeptidase</fullName>
    </alternativeName>
</protein>
<dbReference type="GO" id="GO:0004177">
    <property type="term" value="F:aminopeptidase activity"/>
    <property type="evidence" value="ECO:0007669"/>
    <property type="project" value="UniProtKB-UniRule"/>
</dbReference>
<dbReference type="InterPro" id="IPR002410">
    <property type="entry name" value="Peptidase_S33"/>
</dbReference>
<dbReference type="GO" id="GO:0006508">
    <property type="term" value="P:proteolysis"/>
    <property type="evidence" value="ECO:0007669"/>
    <property type="project" value="UniProtKB-KW"/>
</dbReference>
<evidence type="ECO:0000256" key="2">
    <source>
        <dbReference type="ARBA" id="ARBA00004496"/>
    </source>
</evidence>
<dbReference type="Pfam" id="PF00561">
    <property type="entry name" value="Abhydrolase_1"/>
    <property type="match status" value="1"/>
</dbReference>
<evidence type="ECO:0000256" key="9">
    <source>
        <dbReference type="PIRSR" id="PIRSR006431-1"/>
    </source>
</evidence>
<comment type="similarity">
    <text evidence="3 8 10">Belongs to the peptidase S33 family.</text>
</comment>
<dbReference type="AlphaFoldDB" id="A0A6A6PK30"/>
<keyword evidence="13" id="KW-1185">Reference proteome</keyword>
<dbReference type="PANTHER" id="PTHR43722:SF1">
    <property type="entry name" value="PROLINE IMINOPEPTIDASE"/>
    <property type="match status" value="1"/>
</dbReference>
<dbReference type="PANTHER" id="PTHR43722">
    <property type="entry name" value="PROLINE IMINOPEPTIDASE"/>
    <property type="match status" value="1"/>
</dbReference>
<comment type="catalytic activity">
    <reaction evidence="1 8 10">
        <text>Release of N-terminal proline from a peptide.</text>
        <dbReference type="EC" id="3.4.11.5"/>
    </reaction>
</comment>
<dbReference type="NCBIfam" id="TIGR01249">
    <property type="entry name" value="pro_imino_pep_1"/>
    <property type="match status" value="1"/>
</dbReference>
<dbReference type="PRINTS" id="PR00793">
    <property type="entry name" value="PROAMNOPTASE"/>
</dbReference>
<evidence type="ECO:0000256" key="3">
    <source>
        <dbReference type="ARBA" id="ARBA00010088"/>
    </source>
</evidence>
<evidence type="ECO:0000256" key="4">
    <source>
        <dbReference type="ARBA" id="ARBA00022438"/>
    </source>
</evidence>
<name>A0A6A6PK30_9PEZI</name>
<feature type="active site" description="Nucleophile" evidence="9">
    <location>
        <position position="109"/>
    </location>
</feature>
<dbReference type="Gene3D" id="3.40.50.1820">
    <property type="entry name" value="alpha/beta hydrolase"/>
    <property type="match status" value="1"/>
</dbReference>
<evidence type="ECO:0000256" key="6">
    <source>
        <dbReference type="ARBA" id="ARBA00022670"/>
    </source>
</evidence>
<dbReference type="InterPro" id="IPR005944">
    <property type="entry name" value="Pro_iminopeptidase"/>
</dbReference>
<dbReference type="SUPFAM" id="SSF53474">
    <property type="entry name" value="alpha/beta-Hydrolases"/>
    <property type="match status" value="1"/>
</dbReference>
<feature type="active site" evidence="9">
    <location>
        <position position="267"/>
    </location>
</feature>
<gene>
    <name evidence="12" type="ORF">BDY17DRAFT_284153</name>
</gene>
<dbReference type="GeneID" id="54473091"/>
<comment type="subcellular location">
    <subcellularLocation>
        <location evidence="2 8">Cytoplasm</location>
    </subcellularLocation>
</comment>
<dbReference type="PIRSF" id="PIRSF006431">
    <property type="entry name" value="Pept_S33"/>
    <property type="match status" value="1"/>
</dbReference>
<organism evidence="12 13">
    <name type="scientific">Neohortaea acidophila</name>
    <dbReference type="NCBI Taxonomy" id="245834"/>
    <lineage>
        <taxon>Eukaryota</taxon>
        <taxon>Fungi</taxon>
        <taxon>Dikarya</taxon>
        <taxon>Ascomycota</taxon>
        <taxon>Pezizomycotina</taxon>
        <taxon>Dothideomycetes</taxon>
        <taxon>Dothideomycetidae</taxon>
        <taxon>Mycosphaerellales</taxon>
        <taxon>Teratosphaeriaceae</taxon>
        <taxon>Neohortaea</taxon>
    </lineage>
</organism>
<dbReference type="PRINTS" id="PR00111">
    <property type="entry name" value="ABHYDROLASE"/>
</dbReference>